<name>A0A1F5VKS8_9BACT</name>
<dbReference type="PANTHER" id="PTHR13016:SF0">
    <property type="entry name" value="AMME SYNDROME CANDIDATE GENE 1 PROTEIN"/>
    <property type="match status" value="1"/>
</dbReference>
<dbReference type="InterPro" id="IPR023472">
    <property type="entry name" value="Uncharacterised_MJ0810"/>
</dbReference>
<sequence>MGELSSTAKNELLKLARKAIEEYILRGKKTEPLFTDELKEMRGAFVTLVIGNELRGCIGYVIPIQNLANTVIDCAIAAAVEDPRFSPLKPKEVNKIKIEISVLSPLKKVKSIDEIEIGKHGIMLTRGFNRGLLLPQVATEHNMDKITFLENTCYKAGLDKEAWKDKDTILEIFSAEIFSE</sequence>
<dbReference type="NCBIfam" id="TIGR04335">
    <property type="entry name" value="AmmeMemoSam_A"/>
    <property type="match status" value="1"/>
</dbReference>
<dbReference type="Gene3D" id="3.30.700.20">
    <property type="entry name" value="Hypothetical protein ph0010, domain 1"/>
    <property type="match status" value="1"/>
</dbReference>
<dbReference type="Gene3D" id="3.30.1490.150">
    <property type="entry name" value="Hypothetical protein ph0010, domain 2"/>
    <property type="match status" value="1"/>
</dbReference>
<gene>
    <name evidence="2" type="ORF">A2Y62_15520</name>
</gene>
<evidence type="ECO:0000313" key="2">
    <source>
        <dbReference type="EMBL" id="OGF64067.1"/>
    </source>
</evidence>
<dbReference type="InterPro" id="IPR027485">
    <property type="entry name" value="AMMECR1_N"/>
</dbReference>
<reference evidence="2 3" key="1">
    <citation type="journal article" date="2016" name="Nat. Commun.">
        <title>Thousands of microbial genomes shed light on interconnected biogeochemical processes in an aquifer system.</title>
        <authorList>
            <person name="Anantharaman K."/>
            <person name="Brown C.T."/>
            <person name="Hug L.A."/>
            <person name="Sharon I."/>
            <person name="Castelle C.J."/>
            <person name="Probst A.J."/>
            <person name="Thomas B.C."/>
            <person name="Singh A."/>
            <person name="Wilkins M.J."/>
            <person name="Karaoz U."/>
            <person name="Brodie E.L."/>
            <person name="Williams K.H."/>
            <person name="Hubbard S.S."/>
            <person name="Banfield J.F."/>
        </authorList>
    </citation>
    <scope>NUCLEOTIDE SEQUENCE [LARGE SCALE GENOMIC DNA]</scope>
</reference>
<evidence type="ECO:0000313" key="3">
    <source>
        <dbReference type="Proteomes" id="UP000178943"/>
    </source>
</evidence>
<proteinExistence type="inferred from homology"/>
<dbReference type="InterPro" id="IPR036071">
    <property type="entry name" value="AMMECR1_dom_sf"/>
</dbReference>
<dbReference type="SUPFAM" id="SSF143447">
    <property type="entry name" value="AMMECR1-like"/>
    <property type="match status" value="1"/>
</dbReference>
<organism evidence="2 3">
    <name type="scientific">Candidatus Fischerbacteria bacterium RBG_13_37_8</name>
    <dbReference type="NCBI Taxonomy" id="1817863"/>
    <lineage>
        <taxon>Bacteria</taxon>
        <taxon>Candidatus Fischeribacteriota</taxon>
    </lineage>
</organism>
<dbReference type="EMBL" id="MFGW01000141">
    <property type="protein sequence ID" value="OGF64067.1"/>
    <property type="molecule type" value="Genomic_DNA"/>
</dbReference>
<dbReference type="InterPro" id="IPR002733">
    <property type="entry name" value="AMMECR1_domain"/>
</dbReference>
<protein>
    <recommendedName>
        <fullName evidence="1">AMMECR1 domain-containing protein</fullName>
    </recommendedName>
</protein>
<comment type="caution">
    <text evidence="2">The sequence shown here is derived from an EMBL/GenBank/DDBJ whole genome shotgun (WGS) entry which is preliminary data.</text>
</comment>
<dbReference type="Pfam" id="PF01871">
    <property type="entry name" value="AMMECR1"/>
    <property type="match status" value="1"/>
</dbReference>
<dbReference type="InterPro" id="IPR023473">
    <property type="entry name" value="AMMECR1"/>
</dbReference>
<dbReference type="NCBIfam" id="TIGR00296">
    <property type="entry name" value="TIGR00296 family protein"/>
    <property type="match status" value="1"/>
</dbReference>
<dbReference type="AlphaFoldDB" id="A0A1F5VKS8"/>
<dbReference type="STRING" id="1817863.A2Y62_15520"/>
<evidence type="ECO:0000259" key="1">
    <source>
        <dbReference type="PROSITE" id="PS51112"/>
    </source>
</evidence>
<dbReference type="Proteomes" id="UP000178943">
    <property type="component" value="Unassembled WGS sequence"/>
</dbReference>
<feature type="domain" description="AMMECR1" evidence="1">
    <location>
        <begin position="7"/>
        <end position="180"/>
    </location>
</feature>
<dbReference type="HAMAP" id="MF_00645">
    <property type="entry name" value="AMMECR1"/>
    <property type="match status" value="1"/>
</dbReference>
<accession>A0A1F5VKS8</accession>
<dbReference type="InterPro" id="IPR027623">
    <property type="entry name" value="AmmeMemoSam_A"/>
</dbReference>
<dbReference type="PANTHER" id="PTHR13016">
    <property type="entry name" value="AMMECR1 HOMOLOG"/>
    <property type="match status" value="1"/>
</dbReference>
<dbReference type="PROSITE" id="PS51112">
    <property type="entry name" value="AMMECR1"/>
    <property type="match status" value="1"/>
</dbReference>